<evidence type="ECO:0000256" key="1">
    <source>
        <dbReference type="SAM" id="MobiDB-lite"/>
    </source>
</evidence>
<evidence type="ECO:0000313" key="3">
    <source>
        <dbReference type="Proteomes" id="UP000024837"/>
    </source>
</evidence>
<dbReference type="OrthoDB" id="410701at2759"/>
<feature type="region of interest" description="Disordered" evidence="1">
    <location>
        <begin position="1053"/>
        <end position="1085"/>
    </location>
</feature>
<dbReference type="EMBL" id="KI966426">
    <property type="protein sequence ID" value="EWC45503.1"/>
    <property type="molecule type" value="Genomic_DNA"/>
</dbReference>
<sequence>MTPSIGSCPGRAHRFIAGFQTRRLLASATSNHRPSAERPHQDQARTDNRNAPPTQRRWDLTTDEPIATRTQLLPLLRLLGCADDIPKPRKGTTNLGYTRPDNPVGRAIRRASDTQKPDKGQSSKRISLAGLTTTYILSTVWPRHKELSAEGYPLLTEPVPLNAACTEYLFSRNADSSDLSGWAYVLLARSGPEALNRLGWLCQKLNYRVPPLTLNHSLRHLSGHTAHTVRKAAFIVDRFLTRNTEIAEETKRPELRIDAVTKRILFLRLFRLGNYFAPTELPQIAKIYAKHCIDNGAVITQNDIALANHILHAISDKPRISYPYLTSLRFIIDAQAFILGKMFGAKPTMQLDPKGFRGIVRTRLAAPRSARERGLIAQQGSNWPPWKEDTDGYDESHSRIRSETEELKVGDAGLILGEMQRAGYPLGLWEQSAMILSGSEVAGTPTVPRRTWFVGGTSSGNDNPMTIWQARIRATRTLNEAWNLFLQFLKIPLVTFELRAGAVHVFQEMFALVVQVRKQAWNDKYFRSVEKIAPAPRKSDFGWLGLSEEMEYVPPPPKADVTANYLRTGNTTIRGPTDLARGPNAEDRATVSIGDTKNLLPPPEDPAHGVYVRTLPPSVDELWTIMTRKGVKPTLSLTRLLVSEATTPDEATKYLMLWYMYQPGPTNSTITPEDVIKWWDYTDLEQLKRLRYTATPPSSGNHGPRSAESKLASSRATSVLATAFIEAITSTTYAPRKSHRFDEHLSFSRQLMFRWLPHAIVLAVGLGITSPAAWRSIIRGLNYPYLPRGLFQSAWAKLASPLLIAVGMWHGRMGRKMKPWDLNFCAGKIWEHLSAGWAAPEKAQTDPYAEWKSPHEPQLVYELVIAAERGWTTEQQLKTSSLAELHVPMTFRAGDVVKIFEGMVGMRPSECVEEDLFERLVLSTEEESTLPPLVTPRTAHIHAYMRLLLKTAEEDYAPVVRLVRWIARHREFLDAKNRRLPIIAVRALWDHYAGMDDTASTAEDAAAVRRRHANFKTVKGLVVGELADWGGWATEVETSAYLGGNWQELRDRGYTEDWPRRGQEEEEPEGDEDTWGDDVLDDADD</sequence>
<feature type="region of interest" description="Disordered" evidence="1">
    <location>
        <begin position="28"/>
        <end position="63"/>
    </location>
</feature>
<feature type="compositionally biased region" description="Acidic residues" evidence="1">
    <location>
        <begin position="1064"/>
        <end position="1085"/>
    </location>
</feature>
<gene>
    <name evidence="2" type="ORF">DRE_05361</name>
</gene>
<feature type="compositionally biased region" description="Basic and acidic residues" evidence="1">
    <location>
        <begin position="1053"/>
        <end position="1063"/>
    </location>
</feature>
<evidence type="ECO:0000313" key="2">
    <source>
        <dbReference type="EMBL" id="EWC45503.1"/>
    </source>
</evidence>
<name>W7I018_9PEZI</name>
<reference evidence="2 3" key="1">
    <citation type="submission" date="2013-05" db="EMBL/GenBank/DDBJ databases">
        <title>Drechslerella stenobrocha genome reveals carnivorous origination and mechanical trapping mechanism of predatory fungi.</title>
        <authorList>
            <person name="Liu X."/>
            <person name="Zhang W."/>
            <person name="Liu K."/>
        </authorList>
    </citation>
    <scope>NUCLEOTIDE SEQUENCE [LARGE SCALE GENOMIC DNA]</scope>
    <source>
        <strain evidence="2 3">248</strain>
    </source>
</reference>
<dbReference type="Proteomes" id="UP000024837">
    <property type="component" value="Unassembled WGS sequence"/>
</dbReference>
<accession>W7I018</accession>
<feature type="compositionally biased region" description="Basic and acidic residues" evidence="1">
    <location>
        <begin position="110"/>
        <end position="121"/>
    </location>
</feature>
<keyword evidence="3" id="KW-1185">Reference proteome</keyword>
<dbReference type="HOGENOM" id="CLU_285447_0_0_1"/>
<feature type="region of interest" description="Disordered" evidence="1">
    <location>
        <begin position="89"/>
        <end position="123"/>
    </location>
</feature>
<feature type="compositionally biased region" description="Basic and acidic residues" evidence="1">
    <location>
        <begin position="34"/>
        <end position="48"/>
    </location>
</feature>
<organism evidence="2 3">
    <name type="scientific">Drechslerella stenobrocha 248</name>
    <dbReference type="NCBI Taxonomy" id="1043628"/>
    <lineage>
        <taxon>Eukaryota</taxon>
        <taxon>Fungi</taxon>
        <taxon>Dikarya</taxon>
        <taxon>Ascomycota</taxon>
        <taxon>Pezizomycotina</taxon>
        <taxon>Orbiliomycetes</taxon>
        <taxon>Orbiliales</taxon>
        <taxon>Orbiliaceae</taxon>
        <taxon>Drechslerella</taxon>
    </lineage>
</organism>
<proteinExistence type="predicted"/>
<protein>
    <submittedName>
        <fullName evidence="2">Uncharacterized protein</fullName>
    </submittedName>
</protein>
<dbReference type="AlphaFoldDB" id="W7I018"/>